<evidence type="ECO:0000313" key="11">
    <source>
        <dbReference type="EMBL" id="WDF68381.1"/>
    </source>
</evidence>
<protein>
    <recommendedName>
        <fullName evidence="2">histidine kinase</fullName>
        <ecNumber evidence="2">2.7.13.3</ecNumber>
    </recommendedName>
</protein>
<keyword evidence="9" id="KW-0812">Transmembrane</keyword>
<keyword evidence="3" id="KW-0597">Phosphoprotein</keyword>
<dbReference type="Gene3D" id="1.20.5.1930">
    <property type="match status" value="1"/>
</dbReference>
<feature type="domain" description="Signal transduction histidine kinase subgroup 3 dimerisation and phosphoacceptor" evidence="10">
    <location>
        <begin position="783"/>
        <end position="840"/>
    </location>
</feature>
<feature type="transmembrane region" description="Helical" evidence="9">
    <location>
        <begin position="752"/>
        <end position="770"/>
    </location>
</feature>
<keyword evidence="12" id="KW-1185">Reference proteome</keyword>
<evidence type="ECO:0000256" key="5">
    <source>
        <dbReference type="ARBA" id="ARBA00022741"/>
    </source>
</evidence>
<evidence type="ECO:0000256" key="9">
    <source>
        <dbReference type="SAM" id="Phobius"/>
    </source>
</evidence>
<dbReference type="Gene3D" id="2.130.10.10">
    <property type="entry name" value="YVTN repeat-like/Quinoprotein amine dehydrogenase"/>
    <property type="match status" value="2"/>
</dbReference>
<name>A0ABY7WIU4_9SPHI</name>
<keyword evidence="8" id="KW-0902">Two-component regulatory system</keyword>
<evidence type="ECO:0000256" key="7">
    <source>
        <dbReference type="ARBA" id="ARBA00022840"/>
    </source>
</evidence>
<dbReference type="InterPro" id="IPR050482">
    <property type="entry name" value="Sensor_HK_TwoCompSys"/>
</dbReference>
<dbReference type="Proteomes" id="UP001221558">
    <property type="component" value="Chromosome"/>
</dbReference>
<evidence type="ECO:0000313" key="12">
    <source>
        <dbReference type="Proteomes" id="UP001221558"/>
    </source>
</evidence>
<dbReference type="Gene3D" id="3.30.565.10">
    <property type="entry name" value="Histidine kinase-like ATPase, C-terminal domain"/>
    <property type="match status" value="1"/>
</dbReference>
<keyword evidence="6 11" id="KW-0418">Kinase</keyword>
<dbReference type="SUPFAM" id="SSF63829">
    <property type="entry name" value="Calcium-dependent phosphotriesterase"/>
    <property type="match status" value="1"/>
</dbReference>
<dbReference type="RefSeq" id="WP_274267114.1">
    <property type="nucleotide sequence ID" value="NZ_CP117880.1"/>
</dbReference>
<gene>
    <name evidence="11" type="ORF">PQ465_19065</name>
</gene>
<evidence type="ECO:0000256" key="6">
    <source>
        <dbReference type="ARBA" id="ARBA00022777"/>
    </source>
</evidence>
<organism evidence="11 12">
    <name type="scientific">Sphingobacterium oryzagri</name>
    <dbReference type="NCBI Taxonomy" id="3025669"/>
    <lineage>
        <taxon>Bacteria</taxon>
        <taxon>Pseudomonadati</taxon>
        <taxon>Bacteroidota</taxon>
        <taxon>Sphingobacteriia</taxon>
        <taxon>Sphingobacteriales</taxon>
        <taxon>Sphingobacteriaceae</taxon>
        <taxon>Sphingobacterium</taxon>
    </lineage>
</organism>
<dbReference type="PANTHER" id="PTHR24421">
    <property type="entry name" value="NITRATE/NITRITE SENSOR PROTEIN NARX-RELATED"/>
    <property type="match status" value="1"/>
</dbReference>
<dbReference type="InterPro" id="IPR011712">
    <property type="entry name" value="Sig_transdc_His_kin_sub3_dim/P"/>
</dbReference>
<evidence type="ECO:0000256" key="2">
    <source>
        <dbReference type="ARBA" id="ARBA00012438"/>
    </source>
</evidence>
<reference evidence="11 12" key="1">
    <citation type="submission" date="2023-02" db="EMBL/GenBank/DDBJ databases">
        <title>Genome sequence of Sphingobacterium sp. KACC 22765.</title>
        <authorList>
            <person name="Kim S."/>
            <person name="Heo J."/>
            <person name="Kwon S.-W."/>
        </authorList>
    </citation>
    <scope>NUCLEOTIDE SEQUENCE [LARGE SCALE GENOMIC DNA]</scope>
    <source>
        <strain evidence="11 12">KACC 22765</strain>
    </source>
</reference>
<proteinExistence type="predicted"/>
<keyword evidence="7" id="KW-0067">ATP-binding</keyword>
<keyword evidence="9" id="KW-0472">Membrane</keyword>
<evidence type="ECO:0000256" key="4">
    <source>
        <dbReference type="ARBA" id="ARBA00022679"/>
    </source>
</evidence>
<dbReference type="InterPro" id="IPR036890">
    <property type="entry name" value="HATPase_C_sf"/>
</dbReference>
<evidence type="ECO:0000256" key="3">
    <source>
        <dbReference type="ARBA" id="ARBA00022553"/>
    </source>
</evidence>
<dbReference type="EMBL" id="CP117880">
    <property type="protein sequence ID" value="WDF68381.1"/>
    <property type="molecule type" value="Genomic_DNA"/>
</dbReference>
<dbReference type="EC" id="2.7.13.3" evidence="2"/>
<keyword evidence="9" id="KW-1133">Transmembrane helix</keyword>
<keyword evidence="4" id="KW-0808">Transferase</keyword>
<evidence type="ECO:0000256" key="8">
    <source>
        <dbReference type="ARBA" id="ARBA00023012"/>
    </source>
</evidence>
<evidence type="ECO:0000256" key="1">
    <source>
        <dbReference type="ARBA" id="ARBA00000085"/>
    </source>
</evidence>
<dbReference type="GO" id="GO:0016301">
    <property type="term" value="F:kinase activity"/>
    <property type="evidence" value="ECO:0007669"/>
    <property type="project" value="UniProtKB-KW"/>
</dbReference>
<comment type="catalytic activity">
    <reaction evidence="1">
        <text>ATP + protein L-histidine = ADP + protein N-phospho-L-histidine.</text>
        <dbReference type="EC" id="2.7.13.3"/>
    </reaction>
</comment>
<dbReference type="SUPFAM" id="SSF50998">
    <property type="entry name" value="Quinoprotein alcohol dehydrogenase-like"/>
    <property type="match status" value="1"/>
</dbReference>
<accession>A0ABY7WIU4</accession>
<dbReference type="InterPro" id="IPR011047">
    <property type="entry name" value="Quinoprotein_ADH-like_sf"/>
</dbReference>
<dbReference type="SUPFAM" id="SSF55874">
    <property type="entry name" value="ATPase domain of HSP90 chaperone/DNA topoisomerase II/histidine kinase"/>
    <property type="match status" value="1"/>
</dbReference>
<dbReference type="PANTHER" id="PTHR24421:SF10">
    <property type="entry name" value="NITRATE_NITRITE SENSOR PROTEIN NARQ"/>
    <property type="match status" value="1"/>
</dbReference>
<dbReference type="Pfam" id="PF07730">
    <property type="entry name" value="HisKA_3"/>
    <property type="match status" value="1"/>
</dbReference>
<sequence length="994" mass="115680">MKKNISGTRMCWILGLFLLCIMESKAELPYRYAKVLNGVDEHHKMFSSAAKDARGMVWLISGGELYRYDGINVTPFSKLYEKKLPFEDIQALAIDPWGRIWINGRNSVFIFDTERWTFVHDPSLVRGLRNNKAISFYRYQDDFFVASESGDVWQVSKQNKALLFSFDSHKSLKRRTIDRLFKADKQSLWLAYNGKLYHYNRRQKQRAVYAIPLPIFNHTEDILPVKNGLLLRSYRDGYYLFKDKQFTATELTNEKENDFDNWNHWAFEDSSSVKIFHKSGQYFEYSRDTNFRLLKKGYHRLDQNVFHKRLNGWTSIDKEWLLATDDGLYAVFPTALNFEFMEIGSARGMIKQQDRYYFGGYGQLHHMSARGALKKLDASPTNNYYAFLDIHPDTSFIALEGRFLTRLVHGKLSDLPLRIPKNMRDQFSEMALCLSSYRANQLLVGTANGIWRYDKTNGSVAPLTDDKGRFFSEGLRIFSIQYRDGSIIFTSEEGYHRFSENQYQTLYPLDGSKLLIHDLLIVGNKTYLASKGRGLIILSDNNVRSISVEDGMASNTIYQLGAVDGVIFAGTHRGLSVLKDENIYNYHVVDGLPFEEFNHQAMYYDSEAKRLFMGGTGGYIAFYPSKLNTTPKEQHTIAPSLASLSIGLRENKFINNFATANMQFIKLPRETMMLSLNFSRPDHYRLGYRLFYKIEPYMDEFQAMPASGQINLSGVKAGQYTVHVKLLPNQHARAQVWTWTLEKEPLFFETQAFYLLILIGIATITSFFLYERERRAKSERQLRRQISSDLHDEVGGLLTGISMQADLLRYRPTEQQLENIDAIRQYSREATQMMDDIVWTIDVRNNYQGSLEDRIKFLSHNMLQPLGVTLVLDLQSDYDRKIPQSIRQNTYLILKEALHNICKHTKATQVHITFIINSRSYFLEVRNDGISRHPATQGLRSGQGTKNMKRRAQQIKGRLFIWKRDGHYFVQLSGYFRNSTWQRWLRRFKRSIHA</sequence>
<evidence type="ECO:0000259" key="10">
    <source>
        <dbReference type="Pfam" id="PF07730"/>
    </source>
</evidence>
<dbReference type="CDD" id="cd16917">
    <property type="entry name" value="HATPase_UhpB-NarQ-NarX-like"/>
    <property type="match status" value="1"/>
</dbReference>
<dbReference type="InterPro" id="IPR015943">
    <property type="entry name" value="WD40/YVTN_repeat-like_dom_sf"/>
</dbReference>
<keyword evidence="5" id="KW-0547">Nucleotide-binding</keyword>